<gene>
    <name evidence="1" type="ORF">ABTW24_09945</name>
    <name evidence="2" type="ORF">NCTC11429_00256</name>
</gene>
<evidence type="ECO:0000313" key="4">
    <source>
        <dbReference type="Proteomes" id="UP001566204"/>
    </source>
</evidence>
<proteinExistence type="predicted"/>
<dbReference type="KEGG" id="stha:NCTC11429_00256"/>
<dbReference type="GeneID" id="78461080"/>
<sequence length="138" mass="15314">MMNAQTLPLKRNHRRNYSLTTIVVLIIASIITLEGCTKKQAEELTPDPGGENETVTTANVSYDNFVKALFETNCGSCHGNGRPASARWAFSGYTSVKNNIEKINNAVLITKSMPIGRSLTMKELELLDAWIKRNTPEK</sequence>
<dbReference type="RefSeq" id="WP_138096643.1">
    <property type="nucleotide sequence ID" value="NZ_CP141191.1"/>
</dbReference>
<dbReference type="EMBL" id="LR590484">
    <property type="protein sequence ID" value="VTR28695.1"/>
    <property type="molecule type" value="Genomic_DNA"/>
</dbReference>
<dbReference type="AlphaFoldDB" id="A0A4U9U6Q3"/>
<dbReference type="Proteomes" id="UP001566204">
    <property type="component" value="Unassembled WGS sequence"/>
</dbReference>
<dbReference type="EMBL" id="JBEOQB010000002">
    <property type="protein sequence ID" value="MEZ0451916.1"/>
    <property type="molecule type" value="Genomic_DNA"/>
</dbReference>
<dbReference type="STRING" id="1123265.GCA_000686625_03353"/>
<evidence type="ECO:0000313" key="2">
    <source>
        <dbReference type="EMBL" id="VTR28695.1"/>
    </source>
</evidence>
<dbReference type="GO" id="GO:0009055">
    <property type="term" value="F:electron transfer activity"/>
    <property type="evidence" value="ECO:0007669"/>
    <property type="project" value="InterPro"/>
</dbReference>
<evidence type="ECO:0000313" key="3">
    <source>
        <dbReference type="Proteomes" id="UP000308196"/>
    </source>
</evidence>
<organism evidence="2 3">
    <name type="scientific">Sphingobacterium thalpophilum</name>
    <dbReference type="NCBI Taxonomy" id="259"/>
    <lineage>
        <taxon>Bacteria</taxon>
        <taxon>Pseudomonadati</taxon>
        <taxon>Bacteroidota</taxon>
        <taxon>Sphingobacteriia</taxon>
        <taxon>Sphingobacteriales</taxon>
        <taxon>Sphingobacteriaceae</taxon>
        <taxon>Sphingobacterium</taxon>
    </lineage>
</organism>
<reference evidence="1 4" key="2">
    <citation type="submission" date="2024-06" db="EMBL/GenBank/DDBJ databases">
        <title>Soil Sphingobacterium thalpophilum.</title>
        <authorList>
            <person name="Yang J."/>
            <person name="Li J."/>
        </authorList>
    </citation>
    <scope>NUCLEOTIDE SEQUENCE [LARGE SCALE GENOMIC DNA]</scope>
    <source>
        <strain evidence="1 4">22g91tb</strain>
    </source>
</reference>
<accession>A0A4U9U6Q3</accession>
<evidence type="ECO:0000313" key="1">
    <source>
        <dbReference type="EMBL" id="MEZ0451916.1"/>
    </source>
</evidence>
<dbReference type="SUPFAM" id="SSF46626">
    <property type="entry name" value="Cytochrome c"/>
    <property type="match status" value="1"/>
</dbReference>
<reference evidence="2 3" key="1">
    <citation type="submission" date="2019-05" db="EMBL/GenBank/DDBJ databases">
        <authorList>
            <consortium name="Pathogen Informatics"/>
        </authorList>
    </citation>
    <scope>NUCLEOTIDE SEQUENCE [LARGE SCALE GENOMIC DNA]</scope>
    <source>
        <strain evidence="2 3">NCTC11429</strain>
    </source>
</reference>
<dbReference type="InterPro" id="IPR036909">
    <property type="entry name" value="Cyt_c-like_dom_sf"/>
</dbReference>
<keyword evidence="4" id="KW-1185">Reference proteome</keyword>
<name>A0A4U9U6Q3_9SPHI</name>
<protein>
    <submittedName>
        <fullName evidence="1">Cytochrome c</fullName>
    </submittedName>
    <submittedName>
        <fullName evidence="2">Predicted membrane protein</fullName>
    </submittedName>
</protein>
<dbReference type="Proteomes" id="UP000308196">
    <property type="component" value="Chromosome"/>
</dbReference>
<dbReference type="GO" id="GO:0020037">
    <property type="term" value="F:heme binding"/>
    <property type="evidence" value="ECO:0007669"/>
    <property type="project" value="InterPro"/>
</dbReference>